<dbReference type="SUPFAM" id="SSF55073">
    <property type="entry name" value="Nucleotide cyclase"/>
    <property type="match status" value="1"/>
</dbReference>
<comment type="caution">
    <text evidence="2">The sequence shown here is derived from an EMBL/GenBank/DDBJ whole genome shotgun (WGS) entry which is preliminary data.</text>
</comment>
<dbReference type="InterPro" id="IPR029787">
    <property type="entry name" value="Nucleotide_cyclase"/>
</dbReference>
<dbReference type="Gene3D" id="3.30.70.270">
    <property type="match status" value="1"/>
</dbReference>
<name>A0ABX1KDZ2_9MICO</name>
<feature type="transmembrane region" description="Helical" evidence="1">
    <location>
        <begin position="191"/>
        <end position="211"/>
    </location>
</feature>
<keyword evidence="3" id="KW-1185">Reference proteome</keyword>
<proteinExistence type="predicted"/>
<evidence type="ECO:0000313" key="2">
    <source>
        <dbReference type="EMBL" id="NLP84345.1"/>
    </source>
</evidence>
<evidence type="ECO:0000256" key="1">
    <source>
        <dbReference type="SAM" id="Phobius"/>
    </source>
</evidence>
<keyword evidence="1" id="KW-0812">Transmembrane</keyword>
<feature type="transmembrane region" description="Helical" evidence="1">
    <location>
        <begin position="71"/>
        <end position="89"/>
    </location>
</feature>
<accession>A0ABX1KDZ2</accession>
<evidence type="ECO:0008006" key="4">
    <source>
        <dbReference type="Google" id="ProtNLM"/>
    </source>
</evidence>
<feature type="transmembrane region" description="Helical" evidence="1">
    <location>
        <begin position="120"/>
        <end position="142"/>
    </location>
</feature>
<reference evidence="2 3" key="1">
    <citation type="submission" date="2020-04" db="EMBL/GenBank/DDBJ databases">
        <title>CFH 90308 Microbacterium sp.</title>
        <authorList>
            <person name="Nie G."/>
            <person name="Ming H."/>
            <person name="Xia T."/>
        </authorList>
    </citation>
    <scope>NUCLEOTIDE SEQUENCE [LARGE SCALE GENOMIC DNA]</scope>
    <source>
        <strain evidence="2 3">CFH 90308</strain>
    </source>
</reference>
<keyword evidence="1" id="KW-0472">Membrane</keyword>
<gene>
    <name evidence="2" type="ORF">HF576_10820</name>
</gene>
<dbReference type="EMBL" id="JABACI010000003">
    <property type="protein sequence ID" value="NLP84345.1"/>
    <property type="molecule type" value="Genomic_DNA"/>
</dbReference>
<dbReference type="InterPro" id="IPR043128">
    <property type="entry name" value="Rev_trsase/Diguanyl_cyclase"/>
</dbReference>
<sequence length="392" mass="41501">MTDILAGAGLELGIAQAAITTLATILTIGIAFLVRPSTATLYWAFAFVLAMAATYGVVMGDLSDNETLRRASLGALLGAPALLWSGFRAQWGLRPHVWTGPALAVASALALALAPDPAWFVWGYRTAFLAASVFAGLFLVDWARAPARRGDRLVLPLAIASAAFVVVGLASFVAGFFFPPSDGDDFVLQRVISSVGMLAYVACALVAVVGLPTRDASFSPPGGGTSTEWQRFERTASERLLRAQQTAEAWSVVYLRLDDAVDIRQTAGASAFGRLSTRFEEEVRAIFPAESDIASPSPGSVVALVPRPDATVRESLRAALERVPQLDAEGSLPIRPTASAGWAPASILGYDLDALVYTAREGAALASEKGGDRWERVGATVVDRLINRSEHL</sequence>
<feature type="transmembrane region" description="Helical" evidence="1">
    <location>
        <begin position="41"/>
        <end position="59"/>
    </location>
</feature>
<keyword evidence="1" id="KW-1133">Transmembrane helix</keyword>
<dbReference type="Proteomes" id="UP001429745">
    <property type="component" value="Unassembled WGS sequence"/>
</dbReference>
<feature type="transmembrane region" description="Helical" evidence="1">
    <location>
        <begin position="12"/>
        <end position="34"/>
    </location>
</feature>
<protein>
    <recommendedName>
        <fullName evidence="4">GGDEF domain-containing protein</fullName>
    </recommendedName>
</protein>
<feature type="transmembrane region" description="Helical" evidence="1">
    <location>
        <begin position="154"/>
        <end position="179"/>
    </location>
</feature>
<feature type="transmembrane region" description="Helical" evidence="1">
    <location>
        <begin position="96"/>
        <end position="114"/>
    </location>
</feature>
<dbReference type="RefSeq" id="WP_168912849.1">
    <property type="nucleotide sequence ID" value="NZ_JABACI010000003.1"/>
</dbReference>
<organism evidence="2 3">
    <name type="scientific">Microbacterium salsuginis</name>
    <dbReference type="NCBI Taxonomy" id="2722803"/>
    <lineage>
        <taxon>Bacteria</taxon>
        <taxon>Bacillati</taxon>
        <taxon>Actinomycetota</taxon>
        <taxon>Actinomycetes</taxon>
        <taxon>Micrococcales</taxon>
        <taxon>Microbacteriaceae</taxon>
        <taxon>Microbacterium</taxon>
    </lineage>
</organism>
<evidence type="ECO:0000313" key="3">
    <source>
        <dbReference type="Proteomes" id="UP001429745"/>
    </source>
</evidence>